<feature type="transmembrane region" description="Helical" evidence="1">
    <location>
        <begin position="44"/>
        <end position="71"/>
    </location>
</feature>
<feature type="transmembrane region" description="Helical" evidence="1">
    <location>
        <begin position="83"/>
        <end position="100"/>
    </location>
</feature>
<feature type="transmembrane region" description="Helical" evidence="1">
    <location>
        <begin position="6"/>
        <end position="32"/>
    </location>
</feature>
<keyword evidence="3" id="KW-1185">Reference proteome</keyword>
<protein>
    <submittedName>
        <fullName evidence="2">Uncharacterized protein</fullName>
    </submittedName>
</protein>
<name>A0ABT0T2P3_9GAMM</name>
<keyword evidence="1" id="KW-0812">Transmembrane</keyword>
<evidence type="ECO:0000313" key="3">
    <source>
        <dbReference type="Proteomes" id="UP001165369"/>
    </source>
</evidence>
<dbReference type="RefSeq" id="WP_250061756.1">
    <property type="nucleotide sequence ID" value="NZ_JAMJPK010000005.1"/>
</dbReference>
<keyword evidence="1" id="KW-1133">Transmembrane helix</keyword>
<gene>
    <name evidence="2" type="ORF">M8009_12935</name>
</gene>
<dbReference type="Proteomes" id="UP001165369">
    <property type="component" value="Unassembled WGS sequence"/>
</dbReference>
<evidence type="ECO:0000256" key="1">
    <source>
        <dbReference type="SAM" id="Phobius"/>
    </source>
</evidence>
<keyword evidence="1" id="KW-0472">Membrane</keyword>
<sequence length="101" mass="10709">MRYDGIGMGGAGSAITILFLAALVAFMVLASLHKRWPRQVENFIGSLVGMAVGGFWLTVFTLIVVGISIPVAGALDLDRTGQMISWPVIAVALYMVGAKLK</sequence>
<reference evidence="2" key="1">
    <citation type="submission" date="2022-05" db="EMBL/GenBank/DDBJ databases">
        <title>Halomonas geminus sp. nov. and Halomonas llamarensis sp. nov. isolated from high-altitude salars of the Atacama Desert.</title>
        <authorList>
            <person name="Hintersatz C."/>
            <person name="Rojas L.A."/>
            <person name="Wei T.-S."/>
            <person name="Kutschke S."/>
            <person name="Lehmann F."/>
            <person name="Jain R."/>
            <person name="Pollmann K."/>
        </authorList>
    </citation>
    <scope>NUCLEOTIDE SEQUENCE</scope>
    <source>
        <strain evidence="2">ATCH28</strain>
    </source>
</reference>
<organism evidence="2 3">
    <name type="scientific">Halomonas gemina</name>
    <dbReference type="NCBI Taxonomy" id="2945105"/>
    <lineage>
        <taxon>Bacteria</taxon>
        <taxon>Pseudomonadati</taxon>
        <taxon>Pseudomonadota</taxon>
        <taxon>Gammaproteobacteria</taxon>
        <taxon>Oceanospirillales</taxon>
        <taxon>Halomonadaceae</taxon>
        <taxon>Halomonas</taxon>
    </lineage>
</organism>
<evidence type="ECO:0000313" key="2">
    <source>
        <dbReference type="EMBL" id="MCL7941191.1"/>
    </source>
</evidence>
<proteinExistence type="predicted"/>
<comment type="caution">
    <text evidence="2">The sequence shown here is derived from an EMBL/GenBank/DDBJ whole genome shotgun (WGS) entry which is preliminary data.</text>
</comment>
<accession>A0ABT0T2P3</accession>
<dbReference type="EMBL" id="JAMJPK010000005">
    <property type="protein sequence ID" value="MCL7941191.1"/>
    <property type="molecule type" value="Genomic_DNA"/>
</dbReference>